<evidence type="ECO:0000259" key="1">
    <source>
        <dbReference type="Pfam" id="PF01636"/>
    </source>
</evidence>
<evidence type="ECO:0000313" key="3">
    <source>
        <dbReference type="Proteomes" id="UP000019112"/>
    </source>
</evidence>
<gene>
    <name evidence="2" type="ORF">P618_200417</name>
</gene>
<organism evidence="2 3">
    <name type="scientific">Holospora obtusa F1</name>
    <dbReference type="NCBI Taxonomy" id="1399147"/>
    <lineage>
        <taxon>Bacteria</taxon>
        <taxon>Pseudomonadati</taxon>
        <taxon>Pseudomonadota</taxon>
        <taxon>Alphaproteobacteria</taxon>
        <taxon>Holosporales</taxon>
        <taxon>Holosporaceae</taxon>
        <taxon>Holospora</taxon>
    </lineage>
</organism>
<dbReference type="STRING" id="1399147.P618_200417"/>
<dbReference type="EMBL" id="AWTR02000048">
    <property type="protein sequence ID" value="ETZ07353.1"/>
    <property type="molecule type" value="Genomic_DNA"/>
</dbReference>
<accession>W6TE22</accession>
<dbReference type="Gene3D" id="3.30.200.20">
    <property type="entry name" value="Phosphorylase Kinase, domain 1"/>
    <property type="match status" value="1"/>
</dbReference>
<proteinExistence type="predicted"/>
<feature type="domain" description="Aminoglycoside phosphotransferase" evidence="1">
    <location>
        <begin position="35"/>
        <end position="247"/>
    </location>
</feature>
<dbReference type="RefSeq" id="WP_024161092.1">
    <property type="nucleotide sequence ID" value="NZ_AWTR02000048.1"/>
</dbReference>
<dbReference type="Gene3D" id="3.90.1200.10">
    <property type="match status" value="1"/>
</dbReference>
<dbReference type="PANTHER" id="PTHR21310:SF42">
    <property type="entry name" value="BIFUNCTIONAL AAC_APH"/>
    <property type="match status" value="1"/>
</dbReference>
<reference evidence="2 3" key="1">
    <citation type="journal article" date="2014" name="FEMS Microbiol. Lett.">
        <title>Draft genome sequences of three Holospora species (Holospora obtusa, Holospora undulata, and Holospora elegans), endonuclear symbiotic bacteria of the ciliate Paramecium caudatum.</title>
        <authorList>
            <person name="Dohra H."/>
            <person name="Tanaka K."/>
            <person name="Suzuki T."/>
            <person name="Fujishima M."/>
            <person name="Suzuki H."/>
        </authorList>
    </citation>
    <scope>NUCLEOTIDE SEQUENCE [LARGE SCALE GENOMIC DNA]</scope>
    <source>
        <strain evidence="2 3">F1</strain>
    </source>
</reference>
<dbReference type="eggNOG" id="COG3173">
    <property type="taxonomic scope" value="Bacteria"/>
</dbReference>
<sequence length="294" mass="33259">MNNKLIMPTLDLACKLIEEQFPEYSHLQITDVEKQGHDNRTYRLGEHMLIRMPTAADYALKVPKEQELLPQLAKPLSVNIPAPIKMGNPSTDYPYPFSIYKWLPGKSINLLTLTDQDKEQLAFDLAKFLKELQAINDVEGPEPGQHNWWRGDHVTVYDKGAREQIAELAEIVDEENALAFWDRACATKWDKKPVWIHGDFAIGNILMDGGKLSAVIDFGGAAVGDPACDLVIAWTYLSGKAREVFISKMDMDTDTWLRARAWALWKATFELCQIADKNSSEAGLQKRIIDEVVE</sequence>
<dbReference type="InterPro" id="IPR051678">
    <property type="entry name" value="AGP_Transferase"/>
</dbReference>
<dbReference type="Proteomes" id="UP000019112">
    <property type="component" value="Unassembled WGS sequence"/>
</dbReference>
<name>W6TE22_HOLOB</name>
<dbReference type="AlphaFoldDB" id="W6TE22"/>
<evidence type="ECO:0000313" key="2">
    <source>
        <dbReference type="EMBL" id="ETZ07353.1"/>
    </source>
</evidence>
<dbReference type="InterPro" id="IPR002575">
    <property type="entry name" value="Aminoglycoside_PTrfase"/>
</dbReference>
<dbReference type="Pfam" id="PF01636">
    <property type="entry name" value="APH"/>
    <property type="match status" value="1"/>
</dbReference>
<dbReference type="SUPFAM" id="SSF56112">
    <property type="entry name" value="Protein kinase-like (PK-like)"/>
    <property type="match status" value="1"/>
</dbReference>
<comment type="caution">
    <text evidence="2">The sequence shown here is derived from an EMBL/GenBank/DDBJ whole genome shotgun (WGS) entry which is preliminary data.</text>
</comment>
<protein>
    <submittedName>
        <fullName evidence="2">Bifunctional AAC/APH</fullName>
    </submittedName>
</protein>
<dbReference type="InterPro" id="IPR011009">
    <property type="entry name" value="Kinase-like_dom_sf"/>
</dbReference>
<keyword evidence="3" id="KW-1185">Reference proteome</keyword>
<dbReference type="CDD" id="cd05155">
    <property type="entry name" value="APH_ChoK_like_1"/>
    <property type="match status" value="1"/>
</dbReference>
<dbReference type="PANTHER" id="PTHR21310">
    <property type="entry name" value="AMINOGLYCOSIDE PHOSPHOTRANSFERASE-RELATED-RELATED"/>
    <property type="match status" value="1"/>
</dbReference>
<dbReference type="OrthoDB" id="3806873at2"/>